<keyword evidence="5 7" id="KW-0238">DNA-binding</keyword>
<evidence type="ECO:0000313" key="12">
    <source>
        <dbReference type="EMBL" id="CAD5120695.1"/>
    </source>
</evidence>
<evidence type="ECO:0000256" key="3">
    <source>
        <dbReference type="ARBA" id="ARBA00022692"/>
    </source>
</evidence>
<dbReference type="Pfam" id="PF05224">
    <property type="entry name" value="NDT80_PhoG"/>
    <property type="match status" value="1"/>
</dbReference>
<name>A0A7I8VXY9_9ANNE</name>
<dbReference type="Pfam" id="PF13888">
    <property type="entry name" value="MRF_C2"/>
    <property type="match status" value="1"/>
</dbReference>
<dbReference type="GO" id="GO:0043565">
    <property type="term" value="F:sequence-specific DNA binding"/>
    <property type="evidence" value="ECO:0007669"/>
    <property type="project" value="TreeGrafter"/>
</dbReference>
<dbReference type="Proteomes" id="UP000549394">
    <property type="component" value="Unassembled WGS sequence"/>
</dbReference>
<dbReference type="GO" id="GO:0045893">
    <property type="term" value="P:positive regulation of DNA-templated transcription"/>
    <property type="evidence" value="ECO:0007669"/>
    <property type="project" value="TreeGrafter"/>
</dbReference>
<feature type="compositionally biased region" description="Polar residues" evidence="8">
    <location>
        <begin position="82"/>
        <end position="97"/>
    </location>
</feature>
<dbReference type="PROSITE" id="PS51517">
    <property type="entry name" value="NDT80"/>
    <property type="match status" value="1"/>
</dbReference>
<dbReference type="Pfam" id="PF13887">
    <property type="entry name" value="MYRF_ICA"/>
    <property type="match status" value="1"/>
</dbReference>
<keyword evidence="4 9" id="KW-1133">Transmembrane helix</keyword>
<evidence type="ECO:0000256" key="9">
    <source>
        <dbReference type="SAM" id="Phobius"/>
    </source>
</evidence>
<feature type="region of interest" description="Disordered" evidence="8">
    <location>
        <begin position="504"/>
        <end position="559"/>
    </location>
</feature>
<dbReference type="InterPro" id="IPR024061">
    <property type="entry name" value="NDT80_DNA-bd_dom"/>
</dbReference>
<evidence type="ECO:0000256" key="6">
    <source>
        <dbReference type="ARBA" id="ARBA00023136"/>
    </source>
</evidence>
<evidence type="ECO:0000259" key="11">
    <source>
        <dbReference type="PROSITE" id="PS51688"/>
    </source>
</evidence>
<dbReference type="InterPro" id="IPR030392">
    <property type="entry name" value="S74_ICA"/>
</dbReference>
<comment type="similarity">
    <text evidence="2">Belongs to the MRF family.</text>
</comment>
<organism evidence="12 13">
    <name type="scientific">Dimorphilus gyrociliatus</name>
    <dbReference type="NCBI Taxonomy" id="2664684"/>
    <lineage>
        <taxon>Eukaryota</taxon>
        <taxon>Metazoa</taxon>
        <taxon>Spiralia</taxon>
        <taxon>Lophotrochozoa</taxon>
        <taxon>Annelida</taxon>
        <taxon>Polychaeta</taxon>
        <taxon>Polychaeta incertae sedis</taxon>
        <taxon>Dinophilidae</taxon>
        <taxon>Dimorphilus</taxon>
    </lineage>
</organism>
<dbReference type="OrthoDB" id="27041at2759"/>
<dbReference type="Pfam" id="PF13884">
    <property type="entry name" value="Peptidase_S74"/>
    <property type="match status" value="1"/>
</dbReference>
<dbReference type="Gene3D" id="2.60.40.1390">
    <property type="entry name" value="NDT80 DNA-binding domain"/>
    <property type="match status" value="1"/>
</dbReference>
<comment type="caution">
    <text evidence="12">The sequence shown here is derived from an EMBL/GenBank/DDBJ whole genome shotgun (WGS) entry which is preliminary data.</text>
</comment>
<feature type="DNA-binding region" description="NDT80" evidence="7">
    <location>
        <begin position="51"/>
        <end position="337"/>
    </location>
</feature>
<dbReference type="InterPro" id="IPR008967">
    <property type="entry name" value="p53-like_TF_DNA-bd_sf"/>
</dbReference>
<dbReference type="PANTHER" id="PTHR13029">
    <property type="match status" value="1"/>
</dbReference>
<dbReference type="AlphaFoldDB" id="A0A7I8VXY9"/>
<dbReference type="GO" id="GO:0005789">
    <property type="term" value="C:endoplasmic reticulum membrane"/>
    <property type="evidence" value="ECO:0007669"/>
    <property type="project" value="TreeGrafter"/>
</dbReference>
<feature type="compositionally biased region" description="Low complexity" evidence="8">
    <location>
        <begin position="510"/>
        <end position="519"/>
    </location>
</feature>
<sequence>MNEETQRFDCRETEHSYYDYISQQLGYPDTAYNPVTPTDPNGRLSQNLPDTPPESERSEPYSPPEQLINDQPPPSKYGLPIYSQTVSNPTYAPTLNTRQEEGQKTKKRKIDENLQQSSLVKCERDTPNHCQSADSDSGQNSLKFYVNHDEKFYVLYDSGGNALPHVNFSVEADKGFIFSAPDDSFICQKKNHFQVTVHLANNSYYPKFVATNQNNYEEIRSFHIHIYGNKREAKQQTVQVEQSQSDRTKKPFVPQIIEFSNSGTAGKGCTIGRLHFCDTTLNNQRKNGKPNPDQRYFLLNVALKAHTLSGNEWTICSMQSEKIIVRASNPSQFKQDVDPWQKVQGSESVYSSGNVGIKTDKPEKALDVQGDIRVTGAILQPSDMRVKENIKEVDSSEQLEKVKKVKMYNFSYKDDYADAVGMEAQERQTTGVLAQQVKTVIPEAVHPAGDVKLTNGEVVENFQTVNKDRLYMEGLGAVQELCKVADNLQTRIVQIETFNERLKQKRDSVRSTTSSVISSPVLGSEGSRARRPNQNKLNRANSFKNTRRSKKPSQPEDTQCSNRLLHSAIVTLVFVMTLCLISILTLYILEKTEKKGTSPIPTIITRPGTPAVTRGTVKPTPIPPDVLIRSFCRINVCDEKCCLSSSSRSGNKSHIQSANVIREESNFRTSKFTTMAFTMAKMPDRGKTHIETNENIRHIMADPYFITYNRSLAPFCLRNSCTGSDGRYRYLIKLDKTIQFRNIIVNLKLNNASVSVSWLCHYSQGTGADTETDCEGTQLQHLPFRDELRQDIWSLPAGYFNDTIYTFRISSKLMNNTCDLSQDRMGIDFTEYDFHFKRLPSRTCPK</sequence>
<feature type="compositionally biased region" description="Polar residues" evidence="8">
    <location>
        <begin position="532"/>
        <end position="544"/>
    </location>
</feature>
<feature type="compositionally biased region" description="Basic and acidic residues" evidence="8">
    <location>
        <begin position="98"/>
        <end position="112"/>
    </location>
</feature>
<keyword evidence="3 9" id="KW-0812">Transmembrane</keyword>
<dbReference type="GO" id="GO:0005634">
    <property type="term" value="C:nucleus"/>
    <property type="evidence" value="ECO:0007669"/>
    <property type="project" value="TreeGrafter"/>
</dbReference>
<dbReference type="InterPro" id="IPR037141">
    <property type="entry name" value="NDT80_DNA-bd_dom_sf"/>
</dbReference>
<dbReference type="InterPro" id="IPR025719">
    <property type="entry name" value="MYRF_C2"/>
</dbReference>
<dbReference type="PROSITE" id="PS51688">
    <property type="entry name" value="ICA"/>
    <property type="match status" value="1"/>
</dbReference>
<feature type="region of interest" description="Disordered" evidence="8">
    <location>
        <begin position="27"/>
        <end position="112"/>
    </location>
</feature>
<evidence type="ECO:0000313" key="13">
    <source>
        <dbReference type="Proteomes" id="UP000549394"/>
    </source>
</evidence>
<dbReference type="PANTHER" id="PTHR13029:SF18">
    <property type="entry name" value="MYELIN REGULATORY FACTOR HOMOLOG 1"/>
    <property type="match status" value="1"/>
</dbReference>
<reference evidence="12 13" key="1">
    <citation type="submission" date="2020-08" db="EMBL/GenBank/DDBJ databases">
        <authorList>
            <person name="Hejnol A."/>
        </authorList>
    </citation>
    <scope>NUCLEOTIDE SEQUENCE [LARGE SCALE GENOMIC DNA]</scope>
</reference>
<feature type="domain" description="NDT80" evidence="10">
    <location>
        <begin position="51"/>
        <end position="337"/>
    </location>
</feature>
<evidence type="ECO:0000256" key="4">
    <source>
        <dbReference type="ARBA" id="ARBA00022989"/>
    </source>
</evidence>
<accession>A0A7I8VXY9</accession>
<evidence type="ECO:0000256" key="8">
    <source>
        <dbReference type="SAM" id="MobiDB-lite"/>
    </source>
</evidence>
<protein>
    <submittedName>
        <fullName evidence="12">DgyrCDS9260</fullName>
    </submittedName>
</protein>
<evidence type="ECO:0000256" key="1">
    <source>
        <dbReference type="ARBA" id="ARBA00004167"/>
    </source>
</evidence>
<dbReference type="SUPFAM" id="SSF49417">
    <property type="entry name" value="p53-like transcription factors"/>
    <property type="match status" value="1"/>
</dbReference>
<evidence type="ECO:0000259" key="10">
    <source>
        <dbReference type="PROSITE" id="PS51517"/>
    </source>
</evidence>
<proteinExistence type="inferred from homology"/>
<dbReference type="EMBL" id="CAJFCJ010000013">
    <property type="protein sequence ID" value="CAD5120695.1"/>
    <property type="molecule type" value="Genomic_DNA"/>
</dbReference>
<comment type="subcellular location">
    <subcellularLocation>
        <location evidence="1">Membrane</location>
        <topology evidence="1">Single-pass membrane protein</topology>
    </subcellularLocation>
</comment>
<keyword evidence="6 9" id="KW-0472">Membrane</keyword>
<dbReference type="GO" id="GO:0003700">
    <property type="term" value="F:DNA-binding transcription factor activity"/>
    <property type="evidence" value="ECO:0007669"/>
    <property type="project" value="UniProtKB-UniRule"/>
</dbReference>
<gene>
    <name evidence="12" type="ORF">DGYR_LOCUS8751</name>
</gene>
<dbReference type="GO" id="GO:0016540">
    <property type="term" value="P:protein autoprocessing"/>
    <property type="evidence" value="ECO:0007669"/>
    <property type="project" value="InterPro"/>
</dbReference>
<evidence type="ECO:0000256" key="7">
    <source>
        <dbReference type="PROSITE-ProRule" id="PRU00850"/>
    </source>
</evidence>
<dbReference type="InterPro" id="IPR051577">
    <property type="entry name" value="MRF-like"/>
</dbReference>
<evidence type="ECO:0000256" key="2">
    <source>
        <dbReference type="ARBA" id="ARBA00008221"/>
    </source>
</evidence>
<evidence type="ECO:0000256" key="5">
    <source>
        <dbReference type="ARBA" id="ARBA00023125"/>
    </source>
</evidence>
<feature type="compositionally biased region" description="Polar residues" evidence="8">
    <location>
        <begin position="33"/>
        <end position="49"/>
    </location>
</feature>
<keyword evidence="13" id="KW-1185">Reference proteome</keyword>
<feature type="transmembrane region" description="Helical" evidence="9">
    <location>
        <begin position="564"/>
        <end position="589"/>
    </location>
</feature>
<feature type="domain" description="Peptidase S74" evidence="11">
    <location>
        <begin position="382"/>
        <end position="492"/>
    </location>
</feature>
<dbReference type="InterPro" id="IPR026932">
    <property type="entry name" value="MYRF_ICA"/>
</dbReference>